<dbReference type="Proteomes" id="UP000515125">
    <property type="component" value="Unplaced"/>
</dbReference>
<evidence type="ECO:0000256" key="2">
    <source>
        <dbReference type="ARBA" id="ARBA00022540"/>
    </source>
</evidence>
<dbReference type="GeneID" id="34619856"/>
<evidence type="ECO:0000313" key="8">
    <source>
        <dbReference type="Proteomes" id="UP000515125"/>
    </source>
</evidence>
<keyword evidence="4 5" id="KW-0648">Protein biosynthesis</keyword>
<proteinExistence type="inferred from homology"/>
<gene>
    <name evidence="9" type="primary">LOC34619856</name>
</gene>
<evidence type="ECO:0000256" key="6">
    <source>
        <dbReference type="PROSITE-ProRule" id="PRU00176"/>
    </source>
</evidence>
<reference evidence="9" key="1">
    <citation type="submission" date="2025-08" db="UniProtKB">
        <authorList>
            <consortium name="RefSeq"/>
        </authorList>
    </citation>
    <scope>IDENTIFICATION</scope>
</reference>
<evidence type="ECO:0000256" key="5">
    <source>
        <dbReference type="HAMAP-Rule" id="MF_03006"/>
    </source>
</evidence>
<dbReference type="Pfam" id="PF12353">
    <property type="entry name" value="eIF3g"/>
    <property type="match status" value="1"/>
</dbReference>
<name>A0A6P6RV40_9EIME</name>
<evidence type="ECO:0000256" key="3">
    <source>
        <dbReference type="ARBA" id="ARBA00022884"/>
    </source>
</evidence>
<dbReference type="GO" id="GO:0003743">
    <property type="term" value="F:translation initiation factor activity"/>
    <property type="evidence" value="ECO:0007669"/>
    <property type="project" value="UniProtKB-UniRule"/>
</dbReference>
<dbReference type="SMART" id="SM00360">
    <property type="entry name" value="RRM"/>
    <property type="match status" value="1"/>
</dbReference>
<sequence length="278" mass="31262">MTTDRKWADFELEDDGDLGDLAATPGGFETRPDSDGIKTVTNYIQNSKGETLKIIKRVKVTHVVHRINKAVHERRNIPFFGIEAIEGSNAKAFTVRSVEEIPLEVSKETLLRAKFKEDEDDEDIQFADLNPAKTSRDLRQKFLSLQNEDEPVDTAEADPLGSRLGVGAAKGFSRLRGGPGGDALKDLEARRREEATIRVTNLSEDAKEEDLTELFGTIGKLERVFLAKHKDKKASKGFAFITYANRELAAEAIRKLNRHGYDNLLLNVEWARPNNRER</sequence>
<keyword evidence="8" id="KW-1185">Reference proteome</keyword>
<dbReference type="GO" id="GO:0001732">
    <property type="term" value="P:formation of cytoplasmic translation initiation complex"/>
    <property type="evidence" value="ECO:0007669"/>
    <property type="project" value="UniProtKB-UniRule"/>
</dbReference>
<organism evidence="8 9">
    <name type="scientific">Cyclospora cayetanensis</name>
    <dbReference type="NCBI Taxonomy" id="88456"/>
    <lineage>
        <taxon>Eukaryota</taxon>
        <taxon>Sar</taxon>
        <taxon>Alveolata</taxon>
        <taxon>Apicomplexa</taxon>
        <taxon>Conoidasida</taxon>
        <taxon>Coccidia</taxon>
        <taxon>Eucoccidiorida</taxon>
        <taxon>Eimeriorina</taxon>
        <taxon>Eimeriidae</taxon>
        <taxon>Cyclospora</taxon>
    </lineage>
</organism>
<feature type="domain" description="RRM" evidence="7">
    <location>
        <begin position="195"/>
        <end position="273"/>
    </location>
</feature>
<dbReference type="RefSeq" id="XP_026191369.1">
    <property type="nucleotide sequence ID" value="XM_026335584.1"/>
</dbReference>
<comment type="subunit">
    <text evidence="5">Component of the eukaryotic translation initiation factor 3 (eIF-3) complex.</text>
</comment>
<comment type="function">
    <text evidence="5">RNA-binding component of the eukaryotic translation initiation factor 3 (eIF-3) complex, which is involved in protein synthesis of a specialized repertoire of mRNAs and, together with other initiation factors, stimulates binding of mRNA and methionyl-tRNAi to the 40S ribosome. The eIF-3 complex specifically targets and initiates translation of a subset of mRNAs involved in cell proliferation. This subunit can bind 18S rRNA.</text>
</comment>
<keyword evidence="2 5" id="KW-0396">Initiation factor</keyword>
<dbReference type="OrthoDB" id="1749473at2759"/>
<evidence type="ECO:0000259" key="7">
    <source>
        <dbReference type="PROSITE" id="PS50102"/>
    </source>
</evidence>
<dbReference type="HAMAP" id="MF_03006">
    <property type="entry name" value="eIF3g"/>
    <property type="match status" value="1"/>
</dbReference>
<comment type="subcellular location">
    <subcellularLocation>
        <location evidence="5">Cytoplasm</location>
    </subcellularLocation>
</comment>
<dbReference type="AlphaFoldDB" id="A0A6P6RV40"/>
<dbReference type="InterPro" id="IPR017334">
    <property type="entry name" value="eIF3_g"/>
</dbReference>
<dbReference type="GO" id="GO:0003723">
    <property type="term" value="F:RNA binding"/>
    <property type="evidence" value="ECO:0007669"/>
    <property type="project" value="UniProtKB-UniRule"/>
</dbReference>
<keyword evidence="3 6" id="KW-0694">RNA-binding</keyword>
<dbReference type="PIRSF" id="PIRSF037949">
    <property type="entry name" value="Transl_init_eIF-3_RNA-bind"/>
    <property type="match status" value="1"/>
</dbReference>
<accession>A0A6P6RV40</accession>
<evidence type="ECO:0000256" key="1">
    <source>
        <dbReference type="ARBA" id="ARBA00022490"/>
    </source>
</evidence>
<dbReference type="GO" id="GO:0005852">
    <property type="term" value="C:eukaryotic translation initiation factor 3 complex"/>
    <property type="evidence" value="ECO:0007669"/>
    <property type="project" value="UniProtKB-UniRule"/>
</dbReference>
<dbReference type="InterPro" id="IPR024675">
    <property type="entry name" value="eIF3g_N"/>
</dbReference>
<dbReference type="GO" id="GO:0016282">
    <property type="term" value="C:eukaryotic 43S preinitiation complex"/>
    <property type="evidence" value="ECO:0007669"/>
    <property type="project" value="UniProtKB-UniRule"/>
</dbReference>
<dbReference type="InterPro" id="IPR012677">
    <property type="entry name" value="Nucleotide-bd_a/b_plait_sf"/>
</dbReference>
<dbReference type="InterPro" id="IPR035979">
    <property type="entry name" value="RBD_domain_sf"/>
</dbReference>
<dbReference type="CDD" id="cd12408">
    <property type="entry name" value="RRM_eIF3G_like"/>
    <property type="match status" value="1"/>
</dbReference>
<dbReference type="GO" id="GO:0033290">
    <property type="term" value="C:eukaryotic 48S preinitiation complex"/>
    <property type="evidence" value="ECO:0007669"/>
    <property type="project" value="UniProtKB-UniRule"/>
</dbReference>
<dbReference type="SUPFAM" id="SSF54928">
    <property type="entry name" value="RNA-binding domain, RBD"/>
    <property type="match status" value="1"/>
</dbReference>
<dbReference type="InterPro" id="IPR034240">
    <property type="entry name" value="eIF3G_RRM"/>
</dbReference>
<dbReference type="PANTHER" id="PTHR10352">
    <property type="entry name" value="EUKARYOTIC TRANSLATION INITIATION FACTOR 3 SUBUNIT G"/>
    <property type="match status" value="1"/>
</dbReference>
<evidence type="ECO:0000256" key="4">
    <source>
        <dbReference type="ARBA" id="ARBA00022917"/>
    </source>
</evidence>
<comment type="similarity">
    <text evidence="5">Belongs to the eIF-3 subunit G family.</text>
</comment>
<keyword evidence="1 5" id="KW-0963">Cytoplasm</keyword>
<protein>
    <recommendedName>
        <fullName evidence="5">Eukaryotic translation initiation factor 3 subunit G</fullName>
        <shortName evidence="5">eIF3g</shortName>
    </recommendedName>
    <alternativeName>
        <fullName evidence="5">Eukaryotic translation initiation factor 3 RNA-binding subunit</fullName>
        <shortName evidence="5">eIF-3 RNA-binding subunit</shortName>
    </alternativeName>
    <alternativeName>
        <fullName evidence="5">Eukaryotic translation initiation factor 3 subunit 4</fullName>
    </alternativeName>
</protein>
<evidence type="ECO:0000313" key="9">
    <source>
        <dbReference type="RefSeq" id="XP_026191369.1"/>
    </source>
</evidence>
<dbReference type="Gene3D" id="3.30.70.330">
    <property type="match status" value="1"/>
</dbReference>
<dbReference type="InterPro" id="IPR000504">
    <property type="entry name" value="RRM_dom"/>
</dbReference>
<dbReference type="Pfam" id="PF00076">
    <property type="entry name" value="RRM_1"/>
    <property type="match status" value="1"/>
</dbReference>
<dbReference type="PROSITE" id="PS50102">
    <property type="entry name" value="RRM"/>
    <property type="match status" value="1"/>
</dbReference>